<keyword evidence="4 7" id="KW-0371">Homeobox</keyword>
<dbReference type="InterPro" id="IPR006899">
    <property type="entry name" value="HNF-1_N"/>
</dbReference>
<evidence type="ECO:0000256" key="2">
    <source>
        <dbReference type="ARBA" id="ARBA00023015"/>
    </source>
</evidence>
<dbReference type="GO" id="GO:0003691">
    <property type="term" value="F:double-stranded telomeric DNA binding"/>
    <property type="evidence" value="ECO:0007669"/>
    <property type="project" value="InterPro"/>
</dbReference>
<dbReference type="Gene3D" id="1.10.260.40">
    <property type="entry name" value="lambda repressor-like DNA-binding domains"/>
    <property type="match status" value="1"/>
</dbReference>
<keyword evidence="6 7" id="KW-0539">Nucleus</keyword>
<evidence type="ECO:0000256" key="8">
    <source>
        <dbReference type="RuleBase" id="RU000682"/>
    </source>
</evidence>
<dbReference type="AlphaFoldDB" id="A0A4U5PBI9"/>
<feature type="compositionally biased region" description="Low complexity" evidence="9">
    <location>
        <begin position="156"/>
        <end position="167"/>
    </location>
</feature>
<reference evidence="13 14" key="2">
    <citation type="journal article" date="2019" name="G3 (Bethesda)">
        <title>Hybrid Assembly of the Genome of the Entomopathogenic Nematode Steinernema carpocapsae Identifies the X-Chromosome.</title>
        <authorList>
            <person name="Serra L."/>
            <person name="Macchietto M."/>
            <person name="Macias-Munoz A."/>
            <person name="McGill C.J."/>
            <person name="Rodriguez I.M."/>
            <person name="Rodriguez B."/>
            <person name="Murad R."/>
            <person name="Mortazavi A."/>
        </authorList>
    </citation>
    <scope>NUCLEOTIDE SEQUENCE [LARGE SCALE GENOMIC DNA]</scope>
    <source>
        <strain evidence="13 14">ALL</strain>
    </source>
</reference>
<dbReference type="InterPro" id="IPR010982">
    <property type="entry name" value="Lambda_DNA-bd_dom_sf"/>
</dbReference>
<reference evidence="13 14" key="1">
    <citation type="journal article" date="2015" name="Genome Biol.">
        <title>Comparative genomics of Steinernema reveals deeply conserved gene regulatory networks.</title>
        <authorList>
            <person name="Dillman A.R."/>
            <person name="Macchietto M."/>
            <person name="Porter C.F."/>
            <person name="Rogers A."/>
            <person name="Williams B."/>
            <person name="Antoshechkin I."/>
            <person name="Lee M.M."/>
            <person name="Goodwin Z."/>
            <person name="Lu X."/>
            <person name="Lewis E.E."/>
            <person name="Goodrich-Blair H."/>
            <person name="Stock S.P."/>
            <person name="Adams B.J."/>
            <person name="Sternberg P.W."/>
            <person name="Mortazavi A."/>
        </authorList>
    </citation>
    <scope>NUCLEOTIDE SEQUENCE [LARGE SCALE GENOMIC DNA]</scope>
    <source>
        <strain evidence="13 14">ALL</strain>
    </source>
</reference>
<evidence type="ECO:0000256" key="7">
    <source>
        <dbReference type="PROSITE-ProRule" id="PRU00108"/>
    </source>
</evidence>
<keyword evidence="3 7" id="KW-0238">DNA-binding</keyword>
<organism evidence="13 14">
    <name type="scientific">Steinernema carpocapsae</name>
    <name type="common">Entomopathogenic nematode</name>
    <dbReference type="NCBI Taxonomy" id="34508"/>
    <lineage>
        <taxon>Eukaryota</taxon>
        <taxon>Metazoa</taxon>
        <taxon>Ecdysozoa</taxon>
        <taxon>Nematoda</taxon>
        <taxon>Chromadorea</taxon>
        <taxon>Rhabditida</taxon>
        <taxon>Tylenchina</taxon>
        <taxon>Panagrolaimomorpha</taxon>
        <taxon>Strongyloidoidea</taxon>
        <taxon>Steinernematidae</taxon>
        <taxon>Steinernema</taxon>
    </lineage>
</organism>
<dbReference type="InterPro" id="IPR040363">
    <property type="entry name" value="HMBOX1"/>
</dbReference>
<evidence type="ECO:0000256" key="5">
    <source>
        <dbReference type="ARBA" id="ARBA00023163"/>
    </source>
</evidence>
<keyword evidence="2" id="KW-0805">Transcription regulation</keyword>
<feature type="compositionally biased region" description="Polar residues" evidence="9">
    <location>
        <begin position="371"/>
        <end position="391"/>
    </location>
</feature>
<evidence type="ECO:0000259" key="10">
    <source>
        <dbReference type="PROSITE" id="PS50071"/>
    </source>
</evidence>
<feature type="DNA-binding region" description="Homeobox" evidence="7">
    <location>
        <begin position="286"/>
        <end position="362"/>
    </location>
</feature>
<keyword evidence="14" id="KW-1185">Reference proteome</keyword>
<name>A0A4U5PBI9_STECR</name>
<dbReference type="GO" id="GO:0045893">
    <property type="term" value="P:positive regulation of DNA-templated transcription"/>
    <property type="evidence" value="ECO:0007669"/>
    <property type="project" value="InterPro"/>
</dbReference>
<dbReference type="PROSITE" id="PS50071">
    <property type="entry name" value="HOMEOBOX_2"/>
    <property type="match status" value="1"/>
</dbReference>
<feature type="compositionally biased region" description="Polar residues" evidence="9">
    <location>
        <begin position="134"/>
        <end position="147"/>
    </location>
</feature>
<feature type="region of interest" description="Disordered" evidence="9">
    <location>
        <begin position="134"/>
        <end position="181"/>
    </location>
</feature>
<dbReference type="STRING" id="34508.A0A4U5PBI9"/>
<dbReference type="InterPro" id="IPR001356">
    <property type="entry name" value="HD"/>
</dbReference>
<accession>A0A4U5PBI9</accession>
<comment type="caution">
    <text evidence="13">The sequence shown here is derived from an EMBL/GenBank/DDBJ whole genome shotgun (WGS) entry which is preliminary data.</text>
</comment>
<feature type="region of interest" description="Disordered" evidence="9">
    <location>
        <begin position="361"/>
        <end position="405"/>
    </location>
</feature>
<dbReference type="Proteomes" id="UP000298663">
    <property type="component" value="Unassembled WGS sequence"/>
</dbReference>
<dbReference type="FunFam" id="1.10.10.60:FF:000550">
    <property type="entry name" value="Homeobox domaincontaining protein"/>
    <property type="match status" value="1"/>
</dbReference>
<comment type="subcellular location">
    <subcellularLocation>
        <location evidence="1 7 8">Nucleus</location>
    </subcellularLocation>
</comment>
<gene>
    <name evidence="13" type="ORF">L596_007954</name>
</gene>
<evidence type="ECO:0000313" key="13">
    <source>
        <dbReference type="EMBL" id="TKR93513.1"/>
    </source>
</evidence>
<dbReference type="SUPFAM" id="SSF47413">
    <property type="entry name" value="lambda repressor-like DNA-binding domains"/>
    <property type="match status" value="1"/>
</dbReference>
<dbReference type="Pfam" id="PF04814">
    <property type="entry name" value="HNF-1_N"/>
    <property type="match status" value="1"/>
</dbReference>
<dbReference type="PROSITE" id="PS51936">
    <property type="entry name" value="POU_4"/>
    <property type="match status" value="1"/>
</dbReference>
<evidence type="ECO:0000259" key="12">
    <source>
        <dbReference type="PROSITE" id="PS51937"/>
    </source>
</evidence>
<dbReference type="InterPro" id="IPR044869">
    <property type="entry name" value="HNF-1_POU"/>
</dbReference>
<dbReference type="PANTHER" id="PTHR14618">
    <property type="entry name" value="HOMEODOX-CONTAINING PROTEIN 1 HMBOX1"/>
    <property type="match status" value="1"/>
</dbReference>
<evidence type="ECO:0000259" key="11">
    <source>
        <dbReference type="PROSITE" id="PS51936"/>
    </source>
</evidence>
<evidence type="ECO:0000256" key="9">
    <source>
        <dbReference type="SAM" id="MobiDB-lite"/>
    </source>
</evidence>
<feature type="domain" description="HNF-p1" evidence="12">
    <location>
        <begin position="1"/>
        <end position="32"/>
    </location>
</feature>
<proteinExistence type="predicted"/>
<evidence type="ECO:0000256" key="3">
    <source>
        <dbReference type="ARBA" id="ARBA00023125"/>
    </source>
</evidence>
<dbReference type="PROSITE" id="PS51937">
    <property type="entry name" value="HNF_P1"/>
    <property type="match status" value="1"/>
</dbReference>
<feature type="domain" description="Homeobox" evidence="10">
    <location>
        <begin position="284"/>
        <end position="361"/>
    </location>
</feature>
<protein>
    <submittedName>
        <fullName evidence="13">Uncharacterized protein</fullName>
    </submittedName>
</protein>
<evidence type="ECO:0000256" key="4">
    <source>
        <dbReference type="ARBA" id="ARBA00023155"/>
    </source>
</evidence>
<dbReference type="EMBL" id="AZBU02000002">
    <property type="protein sequence ID" value="TKR93513.1"/>
    <property type="molecule type" value="Genomic_DNA"/>
</dbReference>
<sequence>MTTLYTVEQLELLRRLRGTGISIEMVAEAYRTMDQMDTEFDKARIAQVAALQALLAPKVDPLSAFSSALEVPQHIDVTTTAPSIPSQASNFETTSPILLQHLRSQAPVPVTISASASSPPVTTSSPTAISSIQTVPLPSTASDSPTLLGQYPLHEGGPSSSPNSSSNVCRPIRSQRTPMREITTLDDPRELDEFMKNGEEECIAVMKQFITQYSLRQTTVAMMTGVSQPYISKMLNGNHKELSLRCRKNIYSWYLNIRRHPQKLASFLNDPQTRLETNGDGELIPQRRERYVFRPVLIRLLETFFAQTPFPDLNRRVEIATACNQALQLDKKGVGLMPKEVVSPQVVANWFANKRKELRRRSNEGVVPSSAHHNQAQSDSGSTPSPSNQSLEDSDEKSVEPITVPALKPSDFLNLNPGLSLTENSSLLNLLPTTSSCSPVSTPSGLFLSSPSGDSQHEEALLRVPRAAAMLSELTARLQPGSEANLPPTSFAGEFETHMNASSVLSTFLNGMIGTNAIAPEAIACGIKQDSD</sequence>
<dbReference type="InterPro" id="IPR044866">
    <property type="entry name" value="HNF_P1"/>
</dbReference>
<dbReference type="Pfam" id="PF00046">
    <property type="entry name" value="Homeodomain"/>
    <property type="match status" value="1"/>
</dbReference>
<dbReference type="SMART" id="SM00389">
    <property type="entry name" value="HOX"/>
    <property type="match status" value="1"/>
</dbReference>
<dbReference type="OrthoDB" id="5856131at2759"/>
<evidence type="ECO:0000313" key="14">
    <source>
        <dbReference type="Proteomes" id="UP000298663"/>
    </source>
</evidence>
<keyword evidence="5" id="KW-0804">Transcription</keyword>
<dbReference type="GO" id="GO:0005634">
    <property type="term" value="C:nucleus"/>
    <property type="evidence" value="ECO:0007669"/>
    <property type="project" value="UniProtKB-SubCell"/>
</dbReference>
<dbReference type="SUPFAM" id="SSF46689">
    <property type="entry name" value="Homeodomain-like"/>
    <property type="match status" value="1"/>
</dbReference>
<dbReference type="PANTHER" id="PTHR14618:SF0">
    <property type="entry name" value="HOMEOBOX-CONTAINING PROTEIN 1"/>
    <property type="match status" value="1"/>
</dbReference>
<dbReference type="Gene3D" id="1.10.10.60">
    <property type="entry name" value="Homeodomain-like"/>
    <property type="match status" value="1"/>
</dbReference>
<evidence type="ECO:0000256" key="6">
    <source>
        <dbReference type="ARBA" id="ARBA00023242"/>
    </source>
</evidence>
<feature type="domain" description="POU-specific atypical" evidence="11">
    <location>
        <begin position="174"/>
        <end position="270"/>
    </location>
</feature>
<dbReference type="CDD" id="cd00086">
    <property type="entry name" value="homeodomain"/>
    <property type="match status" value="1"/>
</dbReference>
<dbReference type="InterPro" id="IPR009057">
    <property type="entry name" value="Homeodomain-like_sf"/>
</dbReference>
<evidence type="ECO:0000256" key="1">
    <source>
        <dbReference type="ARBA" id="ARBA00004123"/>
    </source>
</evidence>